<dbReference type="HOGENOM" id="CLU_3272371_0_0_5"/>
<dbReference type="AlphaFoldDB" id="S9S298"/>
<protein>
    <submittedName>
        <fullName evidence="2">Uncharacterized protein</fullName>
    </submittedName>
</protein>
<accession>S9S298</accession>
<keyword evidence="3" id="KW-1185">Reference proteome</keyword>
<feature type="region of interest" description="Disordered" evidence="1">
    <location>
        <begin position="1"/>
        <end position="24"/>
    </location>
</feature>
<evidence type="ECO:0000256" key="1">
    <source>
        <dbReference type="SAM" id="MobiDB-lite"/>
    </source>
</evidence>
<dbReference type="EMBL" id="AONI01000009">
    <property type="protein sequence ID" value="EPX80339.1"/>
    <property type="molecule type" value="Genomic_DNA"/>
</dbReference>
<sequence>MISWMRETVETGTMTDNRRTGDLPDGIRQTVIAHCCDDRKR</sequence>
<dbReference type="Proteomes" id="UP000015351">
    <property type="component" value="Unassembled WGS sequence"/>
</dbReference>
<organism evidence="2 3">
    <name type="scientific">Litoreibacter arenae DSM 19593</name>
    <dbReference type="NCBI Taxonomy" id="1123360"/>
    <lineage>
        <taxon>Bacteria</taxon>
        <taxon>Pseudomonadati</taxon>
        <taxon>Pseudomonadota</taxon>
        <taxon>Alphaproteobacteria</taxon>
        <taxon>Rhodobacterales</taxon>
        <taxon>Roseobacteraceae</taxon>
        <taxon>Litoreibacter</taxon>
    </lineage>
</organism>
<evidence type="ECO:0000313" key="3">
    <source>
        <dbReference type="Proteomes" id="UP000015351"/>
    </source>
</evidence>
<gene>
    <name evidence="2" type="ORF">thalar_01679</name>
</gene>
<reference evidence="3" key="1">
    <citation type="journal article" date="2013" name="Stand. Genomic Sci.">
        <title>Genome sequence of the Litoreibacter arenae type strain (DSM 19593(T)), a member of the Roseobacter clade isolated from sea sand.</title>
        <authorList>
            <person name="Riedel T."/>
            <person name="Fiebig A."/>
            <person name="Petersen J."/>
            <person name="Gronow S."/>
            <person name="Kyrpides N.C."/>
            <person name="Goker M."/>
            <person name="Klenk H.P."/>
        </authorList>
    </citation>
    <scope>NUCLEOTIDE SEQUENCE [LARGE SCALE GENOMIC DNA]</scope>
    <source>
        <strain evidence="3">DSM 19593</strain>
    </source>
</reference>
<comment type="caution">
    <text evidence="2">The sequence shown here is derived from an EMBL/GenBank/DDBJ whole genome shotgun (WGS) entry which is preliminary data.</text>
</comment>
<proteinExistence type="predicted"/>
<evidence type="ECO:0000313" key="2">
    <source>
        <dbReference type="EMBL" id="EPX80339.1"/>
    </source>
</evidence>
<name>S9S298_9RHOB</name>